<dbReference type="PANTHER" id="PTHR10572">
    <property type="entry name" value="3-HYDROXY-3-METHYLGLUTARYL-COENZYME A REDUCTASE"/>
    <property type="match status" value="1"/>
</dbReference>
<dbReference type="InterPro" id="IPR004554">
    <property type="entry name" value="HMG_CoA_Rdtase_eu_arc"/>
</dbReference>
<dbReference type="Pfam" id="PF00368">
    <property type="entry name" value="HMG-CoA_red"/>
    <property type="match status" value="1"/>
</dbReference>
<evidence type="ECO:0000256" key="1">
    <source>
        <dbReference type="ARBA" id="ARBA00007661"/>
    </source>
</evidence>
<organism evidence="6 7">
    <name type="scientific">Pendulispora rubella</name>
    <dbReference type="NCBI Taxonomy" id="2741070"/>
    <lineage>
        <taxon>Bacteria</taxon>
        <taxon>Pseudomonadati</taxon>
        <taxon>Myxococcota</taxon>
        <taxon>Myxococcia</taxon>
        <taxon>Myxococcales</taxon>
        <taxon>Sorangiineae</taxon>
        <taxon>Pendulisporaceae</taxon>
        <taxon>Pendulispora</taxon>
    </lineage>
</organism>
<feature type="compositionally biased region" description="Pro residues" evidence="5">
    <location>
        <begin position="127"/>
        <end position="136"/>
    </location>
</feature>
<reference evidence="6" key="1">
    <citation type="submission" date="2021-12" db="EMBL/GenBank/DDBJ databases">
        <title>Discovery of the Pendulisporaceae a myxobacterial family with distinct sporulation behavior and unique specialized metabolism.</title>
        <authorList>
            <person name="Garcia R."/>
            <person name="Popoff A."/>
            <person name="Bader C.D."/>
            <person name="Loehr J."/>
            <person name="Walesch S."/>
            <person name="Walt C."/>
            <person name="Boldt J."/>
            <person name="Bunk B."/>
            <person name="Haeckl F.J.F.P.J."/>
            <person name="Gunesch A.P."/>
            <person name="Birkelbach J."/>
            <person name="Nuebel U."/>
            <person name="Pietschmann T."/>
            <person name="Bach T."/>
            <person name="Mueller R."/>
        </authorList>
    </citation>
    <scope>NUCLEOTIDE SEQUENCE</scope>
    <source>
        <strain evidence="6">MSr11367</strain>
    </source>
</reference>
<dbReference type="InterPro" id="IPR023076">
    <property type="entry name" value="HMG_CoA_Rdtase_CS"/>
</dbReference>
<keyword evidence="3" id="KW-0521">NADP</keyword>
<dbReference type="Gene3D" id="3.90.770.10">
    <property type="entry name" value="3-hydroxy-3-methylglutaryl-coenzyme A Reductase, Chain A, domain 2"/>
    <property type="match status" value="1"/>
</dbReference>
<keyword evidence="4" id="KW-0560">Oxidoreductase</keyword>
<dbReference type="CDD" id="cd00643">
    <property type="entry name" value="HMG-CoA_reductase_classI"/>
    <property type="match status" value="1"/>
</dbReference>
<dbReference type="SUPFAM" id="SSF56542">
    <property type="entry name" value="Substrate-binding domain of HMG-CoA reductase"/>
    <property type="match status" value="1"/>
</dbReference>
<name>A0ABZ2LFJ4_9BACT</name>
<dbReference type="PROSITE" id="PS50065">
    <property type="entry name" value="HMG_COA_REDUCTASE_4"/>
    <property type="match status" value="1"/>
</dbReference>
<dbReference type="EC" id="1.1.1.34" evidence="2"/>
<accession>A0ABZ2LFJ4</accession>
<evidence type="ECO:0000256" key="2">
    <source>
        <dbReference type="ARBA" id="ARBA00012999"/>
    </source>
</evidence>
<proteinExistence type="inferred from homology"/>
<protein>
    <recommendedName>
        <fullName evidence="2">hydroxymethylglutaryl-CoA reductase (NADPH)</fullName>
        <ecNumber evidence="2">1.1.1.34</ecNumber>
    </recommendedName>
</protein>
<dbReference type="InterPro" id="IPR009023">
    <property type="entry name" value="HMG_CoA_Rdtase_NAD(P)-bd_sf"/>
</dbReference>
<dbReference type="SUPFAM" id="SSF55035">
    <property type="entry name" value="NAD-binding domain of HMG-CoA reductase"/>
    <property type="match status" value="1"/>
</dbReference>
<dbReference type="PANTHER" id="PTHR10572:SF24">
    <property type="entry name" value="3-HYDROXY-3-METHYLGLUTARYL-COENZYME A REDUCTASE"/>
    <property type="match status" value="1"/>
</dbReference>
<keyword evidence="7" id="KW-1185">Reference proteome</keyword>
<dbReference type="InterPro" id="IPR011009">
    <property type="entry name" value="Kinase-like_dom_sf"/>
</dbReference>
<dbReference type="Gene3D" id="3.90.1200.10">
    <property type="match status" value="1"/>
</dbReference>
<evidence type="ECO:0000256" key="5">
    <source>
        <dbReference type="SAM" id="MobiDB-lite"/>
    </source>
</evidence>
<dbReference type="PROSITE" id="PS00318">
    <property type="entry name" value="HMG_COA_REDUCTASE_2"/>
    <property type="match status" value="1"/>
</dbReference>
<evidence type="ECO:0000256" key="3">
    <source>
        <dbReference type="ARBA" id="ARBA00022857"/>
    </source>
</evidence>
<dbReference type="InterPro" id="IPR023074">
    <property type="entry name" value="HMG_CoA_Rdtase_cat_sf"/>
</dbReference>
<dbReference type="EMBL" id="CP089983">
    <property type="protein sequence ID" value="WXB09545.1"/>
    <property type="molecule type" value="Genomic_DNA"/>
</dbReference>
<evidence type="ECO:0000313" key="6">
    <source>
        <dbReference type="EMBL" id="WXB09545.1"/>
    </source>
</evidence>
<sequence length="908" mass="99139">MGKNRMGSDRRIPEGAGSKVSFVFEAVTYEGRIEAVTERALRVVFANGDGPQVMRGATLTECRVHLRGIFADVPFGDLSVEDTDCVHDELVLHLSGEDAAVRARLAFAREALAELEGRPSMERPSELFPPPPPVLPRLPGRGIATEEARRERLAFASAMTGVPLDHMEETSLSAERLAKNIEGLIGGVEIPVGLAGPLLFRSFGLVLAPFATTEGALVASTTRGALALSRAGGVTTRVLHQQMVRAPLFVFRDVGHAATFGQWIRTHVEVLSKEVRKVSKHANLLGVEPYVLGRTVHVIFRYTTGDAAGQNMTTAATWQACTWVLEEIRHVESFELEHFSVEGNMAGDKKFSFLSFLRGRGFRVAADCYVPRAVLHEVLKVSPEAAVQAHEHYMSGSFQAGLVSHNINTSNAVAAIFAATGQDIACVHESSGGLLSLQLADGGLYASMLLPNLVVGTVGGGTHLPRQREMLQLMGCLGDGGAARLAEIIAGFCLALDLSTLSASLSERFVMAHERLGRNKPMAWLAREDLARPSFFDGAAKRMRGDAAVVASAEPLEGVIEPRIAPALRARGVTKLMGLLPYRLRIDVPGAPSSEHDVMVKVKALSEDRVLAMKGASGAQFAKAYARFAAHTGVEACESRELGVCAQTEPRLTRHMPAIYDAYRDPSRGAFVLVMEYLRDVEWLDASQWERAHVEAALDAAASIHSVWYGRERELLEQPWLGVPPSSERMLEAMPLWLALAEYLPSDLASDLVEARDAITSLGEWWPVFEQQPRTLIHNAFNPANLGFAGKTLVIACDWELATLHVPQRDLAELLVHTLPMQRAEPDREEVAHYVEYHRRALERATGRAIDESMWRAGFSASLRELAIHRIPLAIMAYGDSPPPSMHRIVAALRSLLRLSSSGALWLK</sequence>
<dbReference type="Proteomes" id="UP001374803">
    <property type="component" value="Chromosome"/>
</dbReference>
<dbReference type="PRINTS" id="PR00071">
    <property type="entry name" value="HMGCOARDTASE"/>
</dbReference>
<dbReference type="InterPro" id="IPR009029">
    <property type="entry name" value="HMG_CoA_Rdtase_sub-bd_dom_sf"/>
</dbReference>
<dbReference type="Gene3D" id="3.30.70.420">
    <property type="entry name" value="Hydroxymethylglutaryl-CoA reductase, class I/II, NAD/NADP-binding domain"/>
    <property type="match status" value="1"/>
</dbReference>
<feature type="region of interest" description="Disordered" evidence="5">
    <location>
        <begin position="118"/>
        <end position="139"/>
    </location>
</feature>
<evidence type="ECO:0000313" key="7">
    <source>
        <dbReference type="Proteomes" id="UP001374803"/>
    </source>
</evidence>
<comment type="similarity">
    <text evidence="1">Belongs to the HMG-CoA reductase family.</text>
</comment>
<evidence type="ECO:0000256" key="4">
    <source>
        <dbReference type="ARBA" id="ARBA00023002"/>
    </source>
</evidence>
<dbReference type="RefSeq" id="WP_394839217.1">
    <property type="nucleotide sequence ID" value="NZ_CP089929.1"/>
</dbReference>
<dbReference type="InterPro" id="IPR002202">
    <property type="entry name" value="HMG_CoA_Rdtase"/>
</dbReference>
<dbReference type="SUPFAM" id="SSF56112">
    <property type="entry name" value="Protein kinase-like (PK-like)"/>
    <property type="match status" value="1"/>
</dbReference>
<gene>
    <name evidence="6" type="ORF">LVJ94_20220</name>
</gene>